<proteinExistence type="predicted"/>
<name>A0ABS3YBN7_9BACT</name>
<organism evidence="1 2">
    <name type="scientific">Chitinophaga chungangae</name>
    <dbReference type="NCBI Taxonomy" id="2821488"/>
    <lineage>
        <taxon>Bacteria</taxon>
        <taxon>Pseudomonadati</taxon>
        <taxon>Bacteroidota</taxon>
        <taxon>Chitinophagia</taxon>
        <taxon>Chitinophagales</taxon>
        <taxon>Chitinophagaceae</taxon>
        <taxon>Chitinophaga</taxon>
    </lineage>
</organism>
<dbReference type="Proteomes" id="UP000679126">
    <property type="component" value="Unassembled WGS sequence"/>
</dbReference>
<keyword evidence="2" id="KW-1185">Reference proteome</keyword>
<dbReference type="InterPro" id="IPR008969">
    <property type="entry name" value="CarboxyPept-like_regulatory"/>
</dbReference>
<dbReference type="Gene3D" id="2.60.40.1120">
    <property type="entry name" value="Carboxypeptidase-like, regulatory domain"/>
    <property type="match status" value="1"/>
</dbReference>
<evidence type="ECO:0000313" key="2">
    <source>
        <dbReference type="Proteomes" id="UP000679126"/>
    </source>
</evidence>
<sequence length="220" mass="24622">MKLFYLSLLIPFLFVTGCSKNKEVPAGLDIAVEGVVTSSRSGQPLQLVPVEVRGFKDGVSRNIATFSTDQTLTDKDGYFYIKFKADGESEFFVVNVDQSAYHVEQGTTVQLNPRQYNKVQLSAREKGIMQLHLEVAQNPYDTLYANAGWVNSPFYMIKGASVDTVLHYAYVPGANAGVTVIVRDWATWRLKAYRETIQNTSGDTLKYHVFIDNTADLPFN</sequence>
<reference evidence="2" key="1">
    <citation type="submission" date="2021-03" db="EMBL/GenBank/DDBJ databases">
        <title>Assistant Professor.</title>
        <authorList>
            <person name="Huq M.A."/>
        </authorList>
    </citation>
    <scope>NUCLEOTIDE SEQUENCE [LARGE SCALE GENOMIC DNA]</scope>
    <source>
        <strain evidence="2">MAH-28</strain>
    </source>
</reference>
<accession>A0ABS3YBN7</accession>
<evidence type="ECO:0008006" key="3">
    <source>
        <dbReference type="Google" id="ProtNLM"/>
    </source>
</evidence>
<evidence type="ECO:0000313" key="1">
    <source>
        <dbReference type="EMBL" id="MBO9152082.1"/>
    </source>
</evidence>
<dbReference type="SUPFAM" id="SSF49464">
    <property type="entry name" value="Carboxypeptidase regulatory domain-like"/>
    <property type="match status" value="1"/>
</dbReference>
<gene>
    <name evidence="1" type="ORF">J7I43_07665</name>
</gene>
<dbReference type="RefSeq" id="WP_209144898.1">
    <property type="nucleotide sequence ID" value="NZ_JAGHKP010000001.1"/>
</dbReference>
<protein>
    <recommendedName>
        <fullName evidence="3">Carboxypeptidase regulatory-like domain-containing protein</fullName>
    </recommendedName>
</protein>
<dbReference type="PROSITE" id="PS51257">
    <property type="entry name" value="PROKAR_LIPOPROTEIN"/>
    <property type="match status" value="1"/>
</dbReference>
<comment type="caution">
    <text evidence="1">The sequence shown here is derived from an EMBL/GenBank/DDBJ whole genome shotgun (WGS) entry which is preliminary data.</text>
</comment>
<dbReference type="EMBL" id="JAGHKP010000001">
    <property type="protein sequence ID" value="MBO9152082.1"/>
    <property type="molecule type" value="Genomic_DNA"/>
</dbReference>